<feature type="domain" description="Fibronectin type-III" evidence="6">
    <location>
        <begin position="439"/>
        <end position="528"/>
    </location>
</feature>
<feature type="domain" description="Caspase family p10" evidence="4">
    <location>
        <begin position="630"/>
        <end position="718"/>
    </location>
</feature>
<proteinExistence type="inferred from homology"/>
<dbReference type="InterPro" id="IPR003961">
    <property type="entry name" value="FN3_dom"/>
</dbReference>
<evidence type="ECO:0000313" key="8">
    <source>
        <dbReference type="Proteomes" id="UP000596742"/>
    </source>
</evidence>
<evidence type="ECO:0000259" key="4">
    <source>
        <dbReference type="PROSITE" id="PS50207"/>
    </source>
</evidence>
<dbReference type="PROSITE" id="PS50853">
    <property type="entry name" value="FN3"/>
    <property type="match status" value="4"/>
</dbReference>
<reference evidence="7" key="1">
    <citation type="submission" date="2018-11" db="EMBL/GenBank/DDBJ databases">
        <authorList>
            <person name="Alioto T."/>
            <person name="Alioto T."/>
        </authorList>
    </citation>
    <scope>NUCLEOTIDE SEQUENCE</scope>
</reference>
<dbReference type="AlphaFoldDB" id="A0A8B6FPF5"/>
<dbReference type="PROSITE" id="PS50208">
    <property type="entry name" value="CASPASE_P20"/>
    <property type="match status" value="1"/>
</dbReference>
<dbReference type="InterPro" id="IPR011600">
    <property type="entry name" value="Pept_C14_caspase"/>
</dbReference>
<name>A0A8B6FPF5_MYTGA</name>
<evidence type="ECO:0000256" key="1">
    <source>
        <dbReference type="ARBA" id="ARBA00010134"/>
    </source>
</evidence>
<dbReference type="SUPFAM" id="SSF49265">
    <property type="entry name" value="Fibronectin type III"/>
    <property type="match status" value="2"/>
</dbReference>
<gene>
    <name evidence="7" type="ORF">MGAL_10B062424</name>
</gene>
<evidence type="ECO:0000259" key="5">
    <source>
        <dbReference type="PROSITE" id="PS50208"/>
    </source>
</evidence>
<dbReference type="InterPro" id="IPR029030">
    <property type="entry name" value="Caspase-like_dom_sf"/>
</dbReference>
<feature type="domain" description="Fibronectin type-III" evidence="6">
    <location>
        <begin position="336"/>
        <end position="435"/>
    </location>
</feature>
<accession>A0A8B6FPF5</accession>
<dbReference type="SUPFAM" id="SSF52129">
    <property type="entry name" value="Caspase-like"/>
    <property type="match status" value="2"/>
</dbReference>
<dbReference type="Proteomes" id="UP000596742">
    <property type="component" value="Unassembled WGS sequence"/>
</dbReference>
<sequence length="718" mass="82291">MSSIGDKWKEMNILDNPVPHYRNVHVVKKKPLRNIGPGFKSAPAYGKKWVHHKKISDNESLVSSASGFLSYRSWTKTSHASSLTGKLRIFHPENVVVRLISPTSIRVSWRPPENYGSEISRYIIDVMTEDGDKIGQHIIEVDNPVKNHYTYEIDNLPSDAKLNVNIKAKRKGYYSDSVQREISTYEENIADRNHMRRKIETSDDERGIVSPMPYHMGDKTRGFALIIVNLNNPAGEEDADYMKSLFKDHLNFKVATHLNLEASKMKSAVQHYAEQESYHDIFVCVFACSGNLGVLYGSDGKRSVPIEDLLRPLSESRGLQDKPKIVLIDACQGVEEHFEIHATPLAPHSIKISWSQHKVGEGDEVRYMVYYRVSGGGERFEEITEHNSLILRDLQDNTAYRIIVVPLWKFRSLSGKWKEVKGTPSQEIECSTFEKDSFQPRHINAVSMNPYSIDVSWIGPKYFENIKNYIIFFRGSRITVSPSPDTLNYFTQLHHLLPDTEYKLKVVAVLKNGQRDEVELFAHTKKKENMQPKQIDCFVISPTQVCVRWKPPDGKHKHLLTKYKVRWGESARNYKEIDTEYASCILRDLNVNTEYTIQVNVVTKKGKFDIPIEVKGACKTQPFERLHVTGSTYIPKEPDFLIGISTIPRFGSYLDQEKGSKYLSAIKHHFEDNPRLVRRDITTVLQEANTMVNTDENTTVRQVALLYSTLTGPIYFNS</sequence>
<dbReference type="Pfam" id="PF00041">
    <property type="entry name" value="fn3"/>
    <property type="match status" value="1"/>
</dbReference>
<evidence type="ECO:0000256" key="3">
    <source>
        <dbReference type="RuleBase" id="RU003971"/>
    </source>
</evidence>
<feature type="domain" description="Fibronectin type-III" evidence="6">
    <location>
        <begin position="91"/>
        <end position="188"/>
    </location>
</feature>
<dbReference type="PANTHER" id="PTHR46708:SF2">
    <property type="entry name" value="FIBRONECTIN TYPE-III DOMAIN-CONTAINING PROTEIN"/>
    <property type="match status" value="1"/>
</dbReference>
<keyword evidence="2" id="KW-0677">Repeat</keyword>
<dbReference type="InterPro" id="IPR015917">
    <property type="entry name" value="Pept_C14A"/>
</dbReference>
<dbReference type="GO" id="GO:0006508">
    <property type="term" value="P:proteolysis"/>
    <property type="evidence" value="ECO:0007669"/>
    <property type="project" value="InterPro"/>
</dbReference>
<evidence type="ECO:0000256" key="2">
    <source>
        <dbReference type="ARBA" id="ARBA00022737"/>
    </source>
</evidence>
<keyword evidence="8" id="KW-1185">Reference proteome</keyword>
<dbReference type="GO" id="GO:0004197">
    <property type="term" value="F:cysteine-type endopeptidase activity"/>
    <property type="evidence" value="ECO:0007669"/>
    <property type="project" value="InterPro"/>
</dbReference>
<dbReference type="Gene3D" id="2.60.40.10">
    <property type="entry name" value="Immunoglobulins"/>
    <property type="match status" value="4"/>
</dbReference>
<evidence type="ECO:0000259" key="6">
    <source>
        <dbReference type="PROSITE" id="PS50853"/>
    </source>
</evidence>
<comment type="caution">
    <text evidence="7">The sequence shown here is derived from an EMBL/GenBank/DDBJ whole genome shotgun (WGS) entry which is preliminary data.</text>
</comment>
<dbReference type="CDD" id="cd00063">
    <property type="entry name" value="FN3"/>
    <property type="match status" value="4"/>
</dbReference>
<organism evidence="7 8">
    <name type="scientific">Mytilus galloprovincialis</name>
    <name type="common">Mediterranean mussel</name>
    <dbReference type="NCBI Taxonomy" id="29158"/>
    <lineage>
        <taxon>Eukaryota</taxon>
        <taxon>Metazoa</taxon>
        <taxon>Spiralia</taxon>
        <taxon>Lophotrochozoa</taxon>
        <taxon>Mollusca</taxon>
        <taxon>Bivalvia</taxon>
        <taxon>Autobranchia</taxon>
        <taxon>Pteriomorphia</taxon>
        <taxon>Mytilida</taxon>
        <taxon>Mytiloidea</taxon>
        <taxon>Mytilidae</taxon>
        <taxon>Mytilinae</taxon>
        <taxon>Mytilus</taxon>
    </lineage>
</organism>
<dbReference type="SMART" id="SM00060">
    <property type="entry name" value="FN3"/>
    <property type="match status" value="4"/>
</dbReference>
<dbReference type="Pfam" id="PF00656">
    <property type="entry name" value="Peptidase_C14"/>
    <property type="match status" value="1"/>
</dbReference>
<dbReference type="InterPro" id="IPR036116">
    <property type="entry name" value="FN3_sf"/>
</dbReference>
<dbReference type="EMBL" id="UYJE01007165">
    <property type="protein sequence ID" value="VDI52353.1"/>
    <property type="molecule type" value="Genomic_DNA"/>
</dbReference>
<dbReference type="SMART" id="SM00115">
    <property type="entry name" value="CASc"/>
    <property type="match status" value="1"/>
</dbReference>
<dbReference type="InterPro" id="IPR002138">
    <property type="entry name" value="Pept_C14_p10"/>
</dbReference>
<dbReference type="Gene3D" id="3.40.50.1460">
    <property type="match status" value="1"/>
</dbReference>
<dbReference type="OrthoDB" id="6044770at2759"/>
<feature type="domain" description="Caspase family p20" evidence="5">
    <location>
        <begin position="250"/>
        <end position="335"/>
    </location>
</feature>
<comment type="similarity">
    <text evidence="1 3">Belongs to the peptidase C14A family.</text>
</comment>
<protein>
    <submittedName>
        <fullName evidence="7">Uncharacterized protein</fullName>
    </submittedName>
</protein>
<evidence type="ECO:0000313" key="7">
    <source>
        <dbReference type="EMBL" id="VDI52353.1"/>
    </source>
</evidence>
<feature type="domain" description="Fibronectin type-III" evidence="6">
    <location>
        <begin position="531"/>
        <end position="623"/>
    </location>
</feature>
<dbReference type="InterPro" id="IPR050991">
    <property type="entry name" value="ECM_Regulatory_Proteins"/>
</dbReference>
<dbReference type="InterPro" id="IPR001309">
    <property type="entry name" value="Pept_C14_p20"/>
</dbReference>
<dbReference type="Gene3D" id="3.30.70.1470">
    <property type="entry name" value="Caspase-like"/>
    <property type="match status" value="1"/>
</dbReference>
<dbReference type="InterPro" id="IPR013783">
    <property type="entry name" value="Ig-like_fold"/>
</dbReference>
<dbReference type="PROSITE" id="PS50207">
    <property type="entry name" value="CASPASE_P10"/>
    <property type="match status" value="1"/>
</dbReference>
<dbReference type="PANTHER" id="PTHR46708">
    <property type="entry name" value="TENASCIN"/>
    <property type="match status" value="1"/>
</dbReference>